<dbReference type="PIRSF" id="PIRSF002825">
    <property type="entry name" value="CfbpA"/>
    <property type="match status" value="1"/>
</dbReference>
<keyword evidence="2 3" id="KW-0732">Signal</keyword>
<sequence length="337" mass="36796">MKKQLALVALAVLASFATQAQEKVLNLYSARHYQTDERLYDNFTKQTGIKINRIDGKEDELMERIRNEGANSPADVFITVDAARLANADALGLFAPVKSKLLESRIPAHLHTDTWFAFSTRARVIIYNRSAVKAEDVATYESLADPKLKGKLCSRSGSHPYNLSLVASLIAHDGEAKTEEWAKGVVANFARAPKGGDTDQIKSVALGECGVAVSNTYYLARMIRSDKVDERRMMERVGIVWPNQANHGTHINISGAGVVKTSKNVDAAVKFLEYLASDDAQRYFADGNNEWPVVAGVVTGNPALEAMGKFKADTLPIGALAKNVVAAQKLLDRAGYR</sequence>
<dbReference type="PANTHER" id="PTHR30006:SF15">
    <property type="entry name" value="IRON-UTILIZATION PERIPLASMIC PROTEIN"/>
    <property type="match status" value="1"/>
</dbReference>
<dbReference type="RefSeq" id="WP_275712534.1">
    <property type="nucleotide sequence ID" value="NZ_JAKLTN010000008.1"/>
</dbReference>
<evidence type="ECO:0000256" key="3">
    <source>
        <dbReference type="SAM" id="SignalP"/>
    </source>
</evidence>
<dbReference type="Proteomes" id="UP001165384">
    <property type="component" value="Unassembled WGS sequence"/>
</dbReference>
<feature type="signal peptide" evidence="3">
    <location>
        <begin position="1"/>
        <end position="20"/>
    </location>
</feature>
<comment type="similarity">
    <text evidence="1">Belongs to the bacterial solute-binding protein 1 family.</text>
</comment>
<comment type="caution">
    <text evidence="4">The sequence shown here is derived from an EMBL/GenBank/DDBJ whole genome shotgun (WGS) entry which is preliminary data.</text>
</comment>
<proteinExistence type="inferred from homology"/>
<feature type="chain" id="PRO_5045680056" evidence="3">
    <location>
        <begin position="21"/>
        <end position="337"/>
    </location>
</feature>
<dbReference type="SUPFAM" id="SSF53850">
    <property type="entry name" value="Periplasmic binding protein-like II"/>
    <property type="match status" value="1"/>
</dbReference>
<dbReference type="Gene3D" id="3.40.190.10">
    <property type="entry name" value="Periplasmic binding protein-like II"/>
    <property type="match status" value="2"/>
</dbReference>
<dbReference type="InterPro" id="IPR026045">
    <property type="entry name" value="Ferric-bd"/>
</dbReference>
<dbReference type="PANTHER" id="PTHR30006">
    <property type="entry name" value="THIAMINE-BINDING PERIPLASMIC PROTEIN-RELATED"/>
    <property type="match status" value="1"/>
</dbReference>
<evidence type="ECO:0000313" key="4">
    <source>
        <dbReference type="EMBL" id="MCG2579082.1"/>
    </source>
</evidence>
<reference evidence="4" key="1">
    <citation type="submission" date="2022-01" db="EMBL/GenBank/DDBJ databases">
        <authorList>
            <person name="Jo J.-H."/>
            <person name="Im W.-T."/>
        </authorList>
    </citation>
    <scope>NUCLEOTIDE SEQUENCE</scope>
    <source>
        <strain evidence="4">XY25</strain>
    </source>
</reference>
<evidence type="ECO:0000256" key="1">
    <source>
        <dbReference type="ARBA" id="ARBA00008520"/>
    </source>
</evidence>
<gene>
    <name evidence="4" type="ORF">LZ012_18995</name>
</gene>
<organism evidence="4 5">
    <name type="scientific">Dechloromonas hankyongensis</name>
    <dbReference type="NCBI Taxonomy" id="2908002"/>
    <lineage>
        <taxon>Bacteria</taxon>
        <taxon>Pseudomonadati</taxon>
        <taxon>Pseudomonadota</taxon>
        <taxon>Betaproteobacteria</taxon>
        <taxon>Rhodocyclales</taxon>
        <taxon>Azonexaceae</taxon>
        <taxon>Dechloromonas</taxon>
    </lineage>
</organism>
<dbReference type="InterPro" id="IPR006059">
    <property type="entry name" value="SBP"/>
</dbReference>
<dbReference type="EMBL" id="JAKLTN010000008">
    <property type="protein sequence ID" value="MCG2579082.1"/>
    <property type="molecule type" value="Genomic_DNA"/>
</dbReference>
<accession>A0ABS9K7E3</accession>
<dbReference type="Pfam" id="PF13416">
    <property type="entry name" value="SBP_bac_8"/>
    <property type="match status" value="1"/>
</dbReference>
<keyword evidence="5" id="KW-1185">Reference proteome</keyword>
<protein>
    <submittedName>
        <fullName evidence="4">Fe(3+) ABC transporter substrate-binding protein</fullName>
    </submittedName>
</protein>
<evidence type="ECO:0000256" key="2">
    <source>
        <dbReference type="ARBA" id="ARBA00022729"/>
    </source>
</evidence>
<evidence type="ECO:0000313" key="5">
    <source>
        <dbReference type="Proteomes" id="UP001165384"/>
    </source>
</evidence>
<dbReference type="CDD" id="cd13542">
    <property type="entry name" value="PBP2_FutA1_ilke"/>
    <property type="match status" value="1"/>
</dbReference>
<name>A0ABS9K7E3_9RHOO</name>